<dbReference type="Proteomes" id="UP000235739">
    <property type="component" value="Unassembled WGS sequence"/>
</dbReference>
<protein>
    <submittedName>
        <fullName evidence="1">Uncharacterized protein</fullName>
    </submittedName>
</protein>
<accession>A0A2N7S0Y1</accession>
<proteinExistence type="predicted"/>
<dbReference type="EMBL" id="PNQX01000002">
    <property type="protein sequence ID" value="PMQ19812.1"/>
    <property type="molecule type" value="Genomic_DNA"/>
</dbReference>
<comment type="caution">
    <text evidence="1">The sequence shown here is derived from an EMBL/GenBank/DDBJ whole genome shotgun (WGS) entry which is preliminary data.</text>
</comment>
<evidence type="ECO:0000313" key="1">
    <source>
        <dbReference type="EMBL" id="PMQ19812.1"/>
    </source>
</evidence>
<name>A0A2N7S0Y1_9MICC</name>
<gene>
    <name evidence="1" type="ORF">CIK84_14340</name>
</gene>
<sequence>MTLRGWNAAQPFLGEFFAELRETVVPGCVSGECPFDERSSFLIYFDAAHFSAEFVSVQGVEVSERCTHRGSPGGRFLDEALHDLVGEVD</sequence>
<dbReference type="AlphaFoldDB" id="A0A2N7S0Y1"/>
<organism evidence="1 2">
    <name type="scientific">Glutamicibacter arilaitensis</name>
    <dbReference type="NCBI Taxonomy" id="256701"/>
    <lineage>
        <taxon>Bacteria</taxon>
        <taxon>Bacillati</taxon>
        <taxon>Actinomycetota</taxon>
        <taxon>Actinomycetes</taxon>
        <taxon>Micrococcales</taxon>
        <taxon>Micrococcaceae</taxon>
        <taxon>Glutamicibacter</taxon>
    </lineage>
</organism>
<evidence type="ECO:0000313" key="2">
    <source>
        <dbReference type="Proteomes" id="UP000235739"/>
    </source>
</evidence>
<reference evidence="1 2" key="1">
    <citation type="journal article" date="2017" name="Elife">
        <title>Extensive horizontal gene transfer in cheese-associated bacteria.</title>
        <authorList>
            <person name="Bonham K.S."/>
            <person name="Wolfe B.E."/>
            <person name="Dutton R.J."/>
        </authorList>
    </citation>
    <scope>NUCLEOTIDE SEQUENCE [LARGE SCALE GENOMIC DNA]</scope>
    <source>
        <strain evidence="1 2">JB182</strain>
    </source>
</reference>